<accession>A0A6N7L2I5</accession>
<evidence type="ECO:0000313" key="2">
    <source>
        <dbReference type="EMBL" id="MQS18000.1"/>
    </source>
</evidence>
<protein>
    <submittedName>
        <fullName evidence="2">Uncharacterized protein</fullName>
    </submittedName>
</protein>
<evidence type="ECO:0000256" key="1">
    <source>
        <dbReference type="SAM" id="MobiDB-lite"/>
    </source>
</evidence>
<dbReference type="AlphaFoldDB" id="A0A6N7L2I5"/>
<name>A0A6N7L2I5_9ACTN</name>
<dbReference type="EMBL" id="WBOF01000009">
    <property type="protein sequence ID" value="MQS18000.1"/>
    <property type="molecule type" value="Genomic_DNA"/>
</dbReference>
<sequence>MAFGWIKKVGSAIGGATRKTTGAIGGAARRVTGREKPPTTPPEAAAPPAPPTPPTGPPSPPAGPPQPPSPGEGPEGAGGEEAGLTEEQLREAEEAAAEAEREEAAKEMARKRAARPGTLFVAILGKWKISETKWTGTARGHLQGQQVHDFLDAMDKANQEAAVMVVAEVYADGRGFDEQLKYDESEIFAIDYDHSAHGDYDASQDPSIE</sequence>
<dbReference type="EMBL" id="WBOF01000016">
    <property type="protein sequence ID" value="MQS18153.1"/>
    <property type="molecule type" value="Genomic_DNA"/>
</dbReference>
<comment type="caution">
    <text evidence="2">The sequence shown here is derived from an EMBL/GenBank/DDBJ whole genome shotgun (WGS) entry which is preliminary data.</text>
</comment>
<reference evidence="2 4" key="1">
    <citation type="submission" date="2019-09" db="EMBL/GenBank/DDBJ databases">
        <title>Genome Sequences of Streptomyces kaniharaensis ATCC 21070.</title>
        <authorList>
            <person name="Zhu W."/>
            <person name="De Crecy-Lagard V."/>
            <person name="Richards N.G."/>
        </authorList>
    </citation>
    <scope>NUCLEOTIDE SEQUENCE [LARGE SCALE GENOMIC DNA]</scope>
    <source>
        <strain evidence="2 4">SF-557</strain>
    </source>
</reference>
<evidence type="ECO:0000313" key="3">
    <source>
        <dbReference type="EMBL" id="MQS18153.1"/>
    </source>
</evidence>
<evidence type="ECO:0000313" key="4">
    <source>
        <dbReference type="Proteomes" id="UP000450000"/>
    </source>
</evidence>
<feature type="region of interest" description="Disordered" evidence="1">
    <location>
        <begin position="1"/>
        <end position="113"/>
    </location>
</feature>
<organism evidence="2 4">
    <name type="scientific">Streptomyces kaniharaensis</name>
    <dbReference type="NCBI Taxonomy" id="212423"/>
    <lineage>
        <taxon>Bacteria</taxon>
        <taxon>Bacillati</taxon>
        <taxon>Actinomycetota</taxon>
        <taxon>Actinomycetes</taxon>
        <taxon>Kitasatosporales</taxon>
        <taxon>Streptomycetaceae</taxon>
        <taxon>Streptomyces</taxon>
    </lineage>
</organism>
<gene>
    <name evidence="2" type="ORF">F7Q99_38890</name>
    <name evidence="3" type="ORF">F7Q99_39725</name>
</gene>
<feature type="compositionally biased region" description="Basic and acidic residues" evidence="1">
    <location>
        <begin position="87"/>
        <end position="110"/>
    </location>
</feature>
<dbReference type="Proteomes" id="UP000450000">
    <property type="component" value="Unassembled WGS sequence"/>
</dbReference>
<feature type="compositionally biased region" description="Pro residues" evidence="1">
    <location>
        <begin position="38"/>
        <end position="71"/>
    </location>
</feature>
<keyword evidence="4" id="KW-1185">Reference proteome</keyword>
<dbReference type="RefSeq" id="WP_153472005.1">
    <property type="nucleotide sequence ID" value="NZ_WBOF01000009.1"/>
</dbReference>
<proteinExistence type="predicted"/>